<dbReference type="InterPro" id="IPR012748">
    <property type="entry name" value="Rieske-like_NirD"/>
</dbReference>
<organism evidence="8 9">
    <name type="scientific">Cellulosimicrobium protaetiae</name>
    <dbReference type="NCBI Taxonomy" id="2587808"/>
    <lineage>
        <taxon>Bacteria</taxon>
        <taxon>Bacillati</taxon>
        <taxon>Actinomycetota</taxon>
        <taxon>Actinomycetes</taxon>
        <taxon>Micrococcales</taxon>
        <taxon>Promicromonosporaceae</taxon>
        <taxon>Cellulosimicrobium</taxon>
    </lineage>
</organism>
<dbReference type="OrthoDB" id="3213360at2"/>
<protein>
    <submittedName>
        <fullName evidence="8">Nitrite reductase (NAD(P)H) small subunit</fullName>
    </submittedName>
</protein>
<dbReference type="PROSITE" id="PS51296">
    <property type="entry name" value="RIESKE"/>
    <property type="match status" value="1"/>
</dbReference>
<evidence type="ECO:0000256" key="4">
    <source>
        <dbReference type="ARBA" id="ARBA00023004"/>
    </source>
</evidence>
<evidence type="ECO:0000256" key="6">
    <source>
        <dbReference type="ARBA" id="ARBA00023063"/>
    </source>
</evidence>
<evidence type="ECO:0000259" key="7">
    <source>
        <dbReference type="PROSITE" id="PS51296"/>
    </source>
</evidence>
<reference evidence="9" key="1">
    <citation type="journal article" date="2022" name="Int. J. Syst. Evol. Microbiol.">
        <title>Cellulosimicrobium protaetiae sp. nov., isolated from the gut of the larva of Protaetia brevitarsis seulensis.</title>
        <authorList>
            <person name="Le Han H."/>
            <person name="Nguyen T.T.H."/>
            <person name="Li Z."/>
            <person name="Shin N.R."/>
            <person name="Kim S.G."/>
        </authorList>
    </citation>
    <scope>NUCLEOTIDE SEQUENCE [LARGE SCALE GENOMIC DNA]</scope>
    <source>
        <strain evidence="9">BI34</strain>
    </source>
</reference>
<dbReference type="PANTHER" id="PTHR40562:SF1">
    <property type="entry name" value="NITRITE REDUCTASE (NADH) SMALL SUBUNIT"/>
    <property type="match status" value="1"/>
</dbReference>
<dbReference type="Pfam" id="PF13806">
    <property type="entry name" value="Rieske_2"/>
    <property type="match status" value="1"/>
</dbReference>
<keyword evidence="3" id="KW-0560">Oxidoreductase</keyword>
<evidence type="ECO:0000313" key="9">
    <source>
        <dbReference type="Proteomes" id="UP000451354"/>
    </source>
</evidence>
<dbReference type="InterPro" id="IPR036922">
    <property type="entry name" value="Rieske_2Fe-2S_sf"/>
</dbReference>
<evidence type="ECO:0000256" key="2">
    <source>
        <dbReference type="ARBA" id="ARBA00022723"/>
    </source>
</evidence>
<evidence type="ECO:0000313" key="8">
    <source>
        <dbReference type="EMBL" id="QJW36952.1"/>
    </source>
</evidence>
<keyword evidence="1" id="KW-0001">2Fe-2S</keyword>
<dbReference type="GO" id="GO:0046872">
    <property type="term" value="F:metal ion binding"/>
    <property type="evidence" value="ECO:0007669"/>
    <property type="project" value="UniProtKB-KW"/>
</dbReference>
<keyword evidence="2" id="KW-0479">Metal-binding</keyword>
<dbReference type="GO" id="GO:0042128">
    <property type="term" value="P:nitrate assimilation"/>
    <property type="evidence" value="ECO:0007669"/>
    <property type="project" value="UniProtKB-KW"/>
</dbReference>
<gene>
    <name evidence="8" type="ORF">FIC82_012930</name>
</gene>
<dbReference type="SUPFAM" id="SSF50022">
    <property type="entry name" value="ISP domain"/>
    <property type="match status" value="1"/>
</dbReference>
<name>A0A6M5UH98_9MICO</name>
<dbReference type="EMBL" id="CP052757">
    <property type="protein sequence ID" value="QJW36952.1"/>
    <property type="molecule type" value="Genomic_DNA"/>
</dbReference>
<dbReference type="RefSeq" id="WP_154798822.1">
    <property type="nucleotide sequence ID" value="NZ_CP052757.1"/>
</dbReference>
<dbReference type="GO" id="GO:0051537">
    <property type="term" value="F:2 iron, 2 sulfur cluster binding"/>
    <property type="evidence" value="ECO:0007669"/>
    <property type="project" value="UniProtKB-KW"/>
</dbReference>
<evidence type="ECO:0000256" key="1">
    <source>
        <dbReference type="ARBA" id="ARBA00022714"/>
    </source>
</evidence>
<dbReference type="InterPro" id="IPR017881">
    <property type="entry name" value="NirD"/>
</dbReference>
<keyword evidence="5" id="KW-0411">Iron-sulfur</keyword>
<dbReference type="PROSITE" id="PS51300">
    <property type="entry name" value="NIRD"/>
    <property type="match status" value="1"/>
</dbReference>
<evidence type="ECO:0000256" key="3">
    <source>
        <dbReference type="ARBA" id="ARBA00023002"/>
    </source>
</evidence>
<dbReference type="AlphaFoldDB" id="A0A6M5UH98"/>
<dbReference type="GO" id="GO:0008942">
    <property type="term" value="F:nitrite reductase [NAD(P)H] activity"/>
    <property type="evidence" value="ECO:0007669"/>
    <property type="project" value="InterPro"/>
</dbReference>
<keyword evidence="6" id="KW-0534">Nitrate assimilation</keyword>
<feature type="domain" description="Rieske" evidence="7">
    <location>
        <begin position="5"/>
        <end position="117"/>
    </location>
</feature>
<keyword evidence="9" id="KW-1185">Reference proteome</keyword>
<dbReference type="InterPro" id="IPR017941">
    <property type="entry name" value="Rieske_2Fe-2S"/>
</dbReference>
<evidence type="ECO:0000256" key="5">
    <source>
        <dbReference type="ARBA" id="ARBA00023014"/>
    </source>
</evidence>
<dbReference type="Proteomes" id="UP000451354">
    <property type="component" value="Chromosome"/>
</dbReference>
<sequence length="130" mass="13847">MSTFVDICALDDLDPERGAGALLGDTQVAVFRLADGTVRAVQQRDPYSGANVMSRGLVGTHRVTGDDGVERDVDTVTTPMLKQVWDVDTGAVLDAGGKDRRPLAVFAAQVRDGRVLVADTPTERAPAPQR</sequence>
<dbReference type="GO" id="GO:0016705">
    <property type="term" value="F:oxidoreductase activity, acting on paired donors, with incorporation or reduction of molecular oxygen"/>
    <property type="evidence" value="ECO:0007669"/>
    <property type="project" value="UniProtKB-ARBA"/>
</dbReference>
<dbReference type="PANTHER" id="PTHR40562">
    <property type="match status" value="1"/>
</dbReference>
<dbReference type="KEGG" id="cprt:FIC82_012930"/>
<proteinExistence type="predicted"/>
<dbReference type="Gene3D" id="2.102.10.10">
    <property type="entry name" value="Rieske [2Fe-2S] iron-sulphur domain"/>
    <property type="match status" value="1"/>
</dbReference>
<keyword evidence="4" id="KW-0408">Iron</keyword>
<accession>A0A6M5UH98</accession>
<dbReference type="GO" id="GO:0004497">
    <property type="term" value="F:monooxygenase activity"/>
    <property type="evidence" value="ECO:0007669"/>
    <property type="project" value="UniProtKB-ARBA"/>
</dbReference>